<reference evidence="1 2" key="1">
    <citation type="submission" date="2019-02" db="EMBL/GenBank/DDBJ databases">
        <title>Marinobacter halodurans sp. nov., a marine bacterium isolated from sea tidal flat.</title>
        <authorList>
            <person name="Yoo Y."/>
            <person name="Lee D.W."/>
            <person name="Kim B.S."/>
            <person name="Kim J.-J."/>
        </authorList>
    </citation>
    <scope>NUCLEOTIDE SEQUENCE [LARGE SCALE GENOMIC DNA]</scope>
    <source>
        <strain evidence="1 2">YJ-S3-2</strain>
    </source>
</reference>
<organism evidence="1 2">
    <name type="scientific">Marinobacter halodurans</name>
    <dbReference type="NCBI Taxonomy" id="2528979"/>
    <lineage>
        <taxon>Bacteria</taxon>
        <taxon>Pseudomonadati</taxon>
        <taxon>Pseudomonadota</taxon>
        <taxon>Gammaproteobacteria</taxon>
        <taxon>Pseudomonadales</taxon>
        <taxon>Marinobacteraceae</taxon>
        <taxon>Marinobacter</taxon>
    </lineage>
</organism>
<evidence type="ECO:0000313" key="1">
    <source>
        <dbReference type="EMBL" id="TBW59599.1"/>
    </source>
</evidence>
<accession>A0ABY1ZR48</accession>
<dbReference type="EMBL" id="SJDL01000001">
    <property type="protein sequence ID" value="TBW59599.1"/>
    <property type="molecule type" value="Genomic_DNA"/>
</dbReference>
<proteinExistence type="predicted"/>
<keyword evidence="2" id="KW-1185">Reference proteome</keyword>
<dbReference type="Proteomes" id="UP000313645">
    <property type="component" value="Unassembled WGS sequence"/>
</dbReference>
<protein>
    <submittedName>
        <fullName evidence="1">Uncharacterized protein</fullName>
    </submittedName>
</protein>
<gene>
    <name evidence="1" type="ORF">EZI54_01195</name>
</gene>
<dbReference type="RefSeq" id="WP_131478194.1">
    <property type="nucleotide sequence ID" value="NZ_SJDL01000001.1"/>
</dbReference>
<comment type="caution">
    <text evidence="1">The sequence shown here is derived from an EMBL/GenBank/DDBJ whole genome shotgun (WGS) entry which is preliminary data.</text>
</comment>
<evidence type="ECO:0000313" key="2">
    <source>
        <dbReference type="Proteomes" id="UP000313645"/>
    </source>
</evidence>
<sequence length="99" mass="10748">MLQIAVALVLVCVPAWGWALSAAFINSGHHDEAFWVDASRSMQSTARAMFPLFSSAKAQRCLSVFGTEGVPALDFRPFSKALSPALDRYDCEPARGLES</sequence>
<name>A0ABY1ZR48_9GAMM</name>